<feature type="compositionally biased region" description="Low complexity" evidence="18">
    <location>
        <begin position="2060"/>
        <end position="2074"/>
    </location>
</feature>
<organism evidence="19 20">
    <name type="scientific">Oncorhynchus mykiss</name>
    <name type="common">Rainbow trout</name>
    <name type="synonym">Salmo gairdneri</name>
    <dbReference type="NCBI Taxonomy" id="8022"/>
    <lineage>
        <taxon>Eukaryota</taxon>
        <taxon>Metazoa</taxon>
        <taxon>Chordata</taxon>
        <taxon>Craniata</taxon>
        <taxon>Vertebrata</taxon>
        <taxon>Euteleostomi</taxon>
        <taxon>Actinopterygii</taxon>
        <taxon>Neopterygii</taxon>
        <taxon>Teleostei</taxon>
        <taxon>Protacanthopterygii</taxon>
        <taxon>Salmoniformes</taxon>
        <taxon>Salmonidae</taxon>
        <taxon>Salmoninae</taxon>
        <taxon>Oncorhynchus</taxon>
    </lineage>
</organism>
<keyword evidence="13" id="KW-0539">Nucleus</keyword>
<protein>
    <recommendedName>
        <fullName evidence="15">CASP8-associated protein 2</fullName>
    </recommendedName>
    <alternativeName>
        <fullName evidence="16">FLICE-associated huge protein</fullName>
    </alternativeName>
</protein>
<reference evidence="19" key="1">
    <citation type="submission" date="2020-07" db="EMBL/GenBank/DDBJ databases">
        <title>A long reads based de novo assembly of the rainbow trout Arlee double haploid line genome.</title>
        <authorList>
            <person name="Gao G."/>
            <person name="Palti Y."/>
        </authorList>
    </citation>
    <scope>NUCLEOTIDE SEQUENCE [LARGE SCALE GENOMIC DNA]</scope>
</reference>
<gene>
    <name evidence="19" type="primary">LOC110522103</name>
</gene>
<evidence type="ECO:0000256" key="14">
    <source>
        <dbReference type="ARBA" id="ARBA00023306"/>
    </source>
</evidence>
<dbReference type="OrthoDB" id="1938039at2759"/>
<evidence type="ECO:0000256" key="17">
    <source>
        <dbReference type="SAM" id="Coils"/>
    </source>
</evidence>
<evidence type="ECO:0000256" key="12">
    <source>
        <dbReference type="ARBA" id="ARBA00023163"/>
    </source>
</evidence>
<reference evidence="19" key="3">
    <citation type="submission" date="2025-09" db="UniProtKB">
        <authorList>
            <consortium name="Ensembl"/>
        </authorList>
    </citation>
    <scope>IDENTIFICATION</scope>
</reference>
<name>A0A8K9X098_ONCMY</name>
<feature type="region of interest" description="Disordered" evidence="18">
    <location>
        <begin position="1316"/>
        <end position="1485"/>
    </location>
</feature>
<feature type="region of interest" description="Disordered" evidence="18">
    <location>
        <begin position="309"/>
        <end position="647"/>
    </location>
</feature>
<evidence type="ECO:0000256" key="3">
    <source>
        <dbReference type="ARBA" id="ARBA00004496"/>
    </source>
</evidence>
<keyword evidence="11" id="KW-0010">Activator</keyword>
<evidence type="ECO:0000313" key="19">
    <source>
        <dbReference type="Ensembl" id="ENSOMYP00000125839.1"/>
    </source>
</evidence>
<keyword evidence="20" id="KW-1185">Reference proteome</keyword>
<feature type="compositionally biased region" description="Polar residues" evidence="18">
    <location>
        <begin position="1898"/>
        <end position="1912"/>
    </location>
</feature>
<dbReference type="SUPFAM" id="SSF46689">
    <property type="entry name" value="Homeodomain-like"/>
    <property type="match status" value="1"/>
</dbReference>
<dbReference type="GeneID" id="110522103"/>
<feature type="compositionally biased region" description="Basic and acidic residues" evidence="18">
    <location>
        <begin position="360"/>
        <end position="383"/>
    </location>
</feature>
<reference evidence="19" key="2">
    <citation type="submission" date="2025-08" db="UniProtKB">
        <authorList>
            <consortium name="Ensembl"/>
        </authorList>
    </citation>
    <scope>IDENTIFICATION</scope>
</reference>
<feature type="compositionally biased region" description="Basic and acidic residues" evidence="18">
    <location>
        <begin position="517"/>
        <end position="577"/>
    </location>
</feature>
<keyword evidence="17" id="KW-0175">Coiled coil</keyword>
<keyword evidence="4" id="KW-0963">Cytoplasm</keyword>
<evidence type="ECO:0000256" key="8">
    <source>
        <dbReference type="ARBA" id="ARBA00022990"/>
    </source>
</evidence>
<feature type="compositionally biased region" description="Acidic residues" evidence="18">
    <location>
        <begin position="1104"/>
        <end position="1119"/>
    </location>
</feature>
<keyword evidence="8" id="KW-0007">Acetylation</keyword>
<feature type="region of interest" description="Disordered" evidence="18">
    <location>
        <begin position="1882"/>
        <end position="1912"/>
    </location>
</feature>
<evidence type="ECO:0000256" key="5">
    <source>
        <dbReference type="ARBA" id="ARBA00022491"/>
    </source>
</evidence>
<feature type="compositionally biased region" description="Basic and acidic residues" evidence="18">
    <location>
        <begin position="2047"/>
        <end position="2059"/>
    </location>
</feature>
<evidence type="ECO:0000313" key="20">
    <source>
        <dbReference type="Proteomes" id="UP000694395"/>
    </source>
</evidence>
<feature type="compositionally biased region" description="Low complexity" evidence="18">
    <location>
        <begin position="1882"/>
        <end position="1897"/>
    </location>
</feature>
<dbReference type="GO" id="GO:0003714">
    <property type="term" value="F:transcription corepressor activity"/>
    <property type="evidence" value="ECO:0007669"/>
    <property type="project" value="TreeGrafter"/>
</dbReference>
<sequence>MEGDLMDEVYGDLSQDHHNTTAAFNEDSVDIYFGLESPKMNSNAERNYTLLSPQNLKYMDLYEEIITEEQQDRESSYNELRTRFNAAQSQVDELMRRLQQTETQNTTLNTENSRLKKNICALIKTAKMEVVRKDEEINRLSQSFRPRRGPVVHHQSQMNCLRNQIPTKQNPTGQSQPSQPQVPTRLNPTGPSQLSQPQVPTRLNPTGQSQPSQPQVPTRLNPTGQSQPSQPQVPTRLNPTGPSQLSQPQVPTRLNPTGPSQLNQPLIPTRQNLTGQPPPSQPPGPRQDCVVKDLSQLLCKDRDVVHPLLPPTPSDATVFRPPLPDTTVLRPPLPVTSKTAKGDSEAPVKRTVGSSSQDSVNRHPTRELDPSDKPKQTKHREGEGGNPRLSHSNEQRKYNSKSSRCPRLSDVEVRRRSERAKNPTSDILHCTASSDRTSEGLSKDCAAYQSKCSSRHYQELRRDKGDDNRHSRGTKDISSNRKHAYLNQASITERSSESFNRKGGTSPPRDHRRKEERRREDEVRKENNTSKKSGERKSTCTERRRAKESDRCSRDVSKDKTMDDSKVGRQKTGEKSELLPSEAKVAAKSSVEETGPNRKLSFMETLNLTLSPVKKPRRLAETKEQEGTPPEEVPEDQSAEDGGQPDLDKLLILDEINSSVVETDEVFEDPVVQPSSEIPMPSEPGSIDLRHTDKEPCQDANKGLAEATVAKKPPKCQLEVEDTIVQDVSEGRPELPEATVDQRTEPTTPEPLREVCVSAPVCAIVLRTPLKSRPEECASVNKVSESEDFTAAAVTAITVAGNCGNNSNTDTGLSSNGFTPDHSMENVVLITDNWVCKPNGKTSSALVCESPAVETVTQVPPAAVCVGHPAVEGVPGKEPSESLQLPLPASVISTSSLDVTAEVQDISKHGVSSTISMEGIPEICITSEIVEDATEIPLECEKERTVVEQGSPLSGFEVSKVSSTTEEVAPSAQHNSGLSQTPKKSLDSEPSHTENEDVTVEPSSSIPLAHDEDSMMLTLGSLKGIPDAISPLTSPVRPMRESHQPPCHSKPAYVKSLRKEFTSAAGDPNSKKLDVNMENKNPGRSIASATQQDVDRASVCSSSPEDELEEGEILSEGEETPITPSSPAKTVRPTSTVKSQQIPKSSPRLSKKLPEEKGNSKLLSKTLISPVGSPMSKARYKTVQPPLPKAALCTVEEVMAMFVKIRYACRKKYMKLRSTFSKERFCGVMDMSLDSFTDFVDSVSFTKLCSQEDDLKVKLKNNIMSVLSKLSNNGIVNRIFDQEPLNMKSKLWEFVNVQLDFLFKEIQTALRSVCKSSNGNQSAGAEKKDLSLSKQPVKSPKQPVKSPMQPVKSPMQPVKSPKQPVKSPKQPVKSPKQPVKSPKQPVKSPKQPVKSPKQPVKSPKQPVKSPKQPVKSPKQPVKSPKQPVKSPKQPVKSPKQPVKSPKQPVKSSVSTASKLKRPQGTVQKTNCVSRTSASKRPQEELTECVEPNIKRTRVQTLPPCKTGLGRGKNIKMSFEEDEESEPQTSDHPLMQPPMQPPLQHGLEILSSNSPSSAEKTVAYVRRLSQNGSLHDKSDFEILTEQQASNLTFNLVTDSQMGEIFKCLLQGSDLLETSVSAGDNQGWPLGTPRKGERFRGVTTPSKVGTTTKVGTPSKVIATWSSISPCKFSSPNSKVQIPLNPALLDESCMLEVPSSLPEDKMTSQSSVFSQSSYSILAEDLAVSLTIPSPLKSDNHLSFLHPASVEPMSAPDSVISAHFSEDALMDGEDATEQDIHLALDTDNSSGASSGGGRTREAPVNPLFHFKPHLPMQAVVMEKSNDHFIVRIRHANTSPDIKSNNSGVNFTNLGINCTNPGINFSNLGNNSTSLVVNPTCLGIKSTSQGVNSSSPGSVNSTYPGNNSTNPDTNSSYLCVNSTSPQVNCTNPGIYPISADINPRAVSSPQTPPGEEQHGKDQAHPTGKTPSKTHFSEASPPFYLSTSTETASALSSPCLTIIEDTPERDHSKGKTGKKRTRHHVEMKAKRPKKEVIPEKIKHKKKSSKRAKGKETRSSKSERSKGTTPPQSTPSPNSLSAKNIIIRKGAVVVTWTRDEDRDILLALKMKGASPDTFSSLSEKMNKTPAQIAERFSQLMKLFKKKKMMSQVQGSNLPFDE</sequence>
<keyword evidence="5" id="KW-0678">Repressor</keyword>
<feature type="compositionally biased region" description="Basic residues" evidence="18">
    <location>
        <begin position="2035"/>
        <end position="2046"/>
    </location>
</feature>
<feature type="region of interest" description="Disordered" evidence="18">
    <location>
        <begin position="1062"/>
        <end position="1157"/>
    </location>
</feature>
<keyword evidence="9" id="KW-0805">Transcription regulation</keyword>
<dbReference type="Gene3D" id="1.10.10.60">
    <property type="entry name" value="Homeodomain-like"/>
    <property type="match status" value="1"/>
</dbReference>
<keyword evidence="14" id="KW-0131">Cell cycle</keyword>
<feature type="region of interest" description="Disordered" evidence="18">
    <location>
        <begin position="1624"/>
        <end position="1649"/>
    </location>
</feature>
<evidence type="ECO:0000256" key="15">
    <source>
        <dbReference type="ARBA" id="ARBA00069865"/>
    </source>
</evidence>
<feature type="compositionally biased region" description="Low complexity" evidence="18">
    <location>
        <begin position="1333"/>
        <end position="1454"/>
    </location>
</feature>
<proteinExistence type="predicted"/>
<feature type="compositionally biased region" description="Basic and acidic residues" evidence="18">
    <location>
        <begin position="2018"/>
        <end position="2034"/>
    </location>
</feature>
<dbReference type="Pfam" id="PF21227">
    <property type="entry name" value="Myb_DNA-binding_7"/>
    <property type="match status" value="1"/>
</dbReference>
<feature type="compositionally biased region" description="Basic and acidic residues" evidence="18">
    <location>
        <begin position="984"/>
        <end position="995"/>
    </location>
</feature>
<evidence type="ECO:0000256" key="1">
    <source>
        <dbReference type="ARBA" id="ARBA00004173"/>
    </source>
</evidence>
<feature type="compositionally biased region" description="Polar residues" evidence="18">
    <location>
        <begin position="164"/>
        <end position="274"/>
    </location>
</feature>
<evidence type="ECO:0000256" key="18">
    <source>
        <dbReference type="SAM" id="MobiDB-lite"/>
    </source>
</evidence>
<dbReference type="RefSeq" id="XP_036831556.1">
    <property type="nucleotide sequence ID" value="XM_036975661.1"/>
</dbReference>
<dbReference type="PANTHER" id="PTHR15489">
    <property type="entry name" value="CASPASE 8 ASSOCIATED PROTEIN 2"/>
    <property type="match status" value="1"/>
</dbReference>
<dbReference type="PANTHER" id="PTHR15489:SF2">
    <property type="entry name" value="CASP8-ASSOCIATED PROTEIN 2"/>
    <property type="match status" value="1"/>
</dbReference>
<accession>A0A8K9X098</accession>
<dbReference type="Ensembl" id="ENSOMYT00000122476.1">
    <property type="protein sequence ID" value="ENSOMYP00000125839.1"/>
    <property type="gene ID" value="ENSOMYG00000002031.2"/>
</dbReference>
<feature type="compositionally biased region" description="Polar residues" evidence="18">
    <location>
        <begin position="1464"/>
        <end position="1479"/>
    </location>
</feature>
<feature type="region of interest" description="Disordered" evidence="18">
    <location>
        <begin position="164"/>
        <end position="288"/>
    </location>
</feature>
<evidence type="ECO:0000256" key="6">
    <source>
        <dbReference type="ARBA" id="ARBA00022553"/>
    </source>
</evidence>
<keyword evidence="12" id="KW-0804">Transcription</keyword>
<dbReference type="GO" id="GO:0005739">
    <property type="term" value="C:mitochondrion"/>
    <property type="evidence" value="ECO:0007669"/>
    <property type="project" value="UniProtKB-SubCell"/>
</dbReference>
<feature type="compositionally biased region" description="Polar residues" evidence="18">
    <location>
        <begin position="960"/>
        <end position="983"/>
    </location>
</feature>
<dbReference type="Proteomes" id="UP000694395">
    <property type="component" value="Chromosome 4"/>
</dbReference>
<evidence type="ECO:0000256" key="9">
    <source>
        <dbReference type="ARBA" id="ARBA00023015"/>
    </source>
</evidence>
<dbReference type="GO" id="GO:0008625">
    <property type="term" value="P:extrinsic apoptotic signaling pathway via death domain receptors"/>
    <property type="evidence" value="ECO:0007669"/>
    <property type="project" value="TreeGrafter"/>
</dbReference>
<evidence type="ECO:0000256" key="4">
    <source>
        <dbReference type="ARBA" id="ARBA00022490"/>
    </source>
</evidence>
<evidence type="ECO:0000256" key="16">
    <source>
        <dbReference type="ARBA" id="ARBA00078515"/>
    </source>
</evidence>
<dbReference type="KEGG" id="omy:110522103"/>
<keyword evidence="7" id="KW-0053">Apoptosis</keyword>
<keyword evidence="6" id="KW-0597">Phosphoprotein</keyword>
<evidence type="ECO:0000256" key="13">
    <source>
        <dbReference type="ARBA" id="ARBA00023242"/>
    </source>
</evidence>
<feature type="region of interest" description="Disordered" evidence="18">
    <location>
        <begin position="957"/>
        <end position="1009"/>
    </location>
</feature>
<feature type="compositionally biased region" description="Basic and acidic residues" evidence="18">
    <location>
        <begin position="456"/>
        <end position="479"/>
    </location>
</feature>
<evidence type="ECO:0000256" key="11">
    <source>
        <dbReference type="ARBA" id="ARBA00023159"/>
    </source>
</evidence>
<comment type="subcellular location">
    <subcellularLocation>
        <location evidence="3">Cytoplasm</location>
    </subcellularLocation>
    <subcellularLocation>
        <location evidence="1">Mitochondrion</location>
    </subcellularLocation>
    <subcellularLocation>
        <location evidence="2">Nucleus</location>
        <location evidence="2">PML body</location>
    </subcellularLocation>
</comment>
<evidence type="ECO:0000256" key="10">
    <source>
        <dbReference type="ARBA" id="ARBA00023128"/>
    </source>
</evidence>
<feature type="compositionally biased region" description="Low complexity" evidence="18">
    <location>
        <begin position="1979"/>
        <end position="1991"/>
    </location>
</feature>
<feature type="compositionally biased region" description="Polar residues" evidence="18">
    <location>
        <begin position="1122"/>
        <end position="1148"/>
    </location>
</feature>
<feature type="region of interest" description="Disordered" evidence="18">
    <location>
        <begin position="1935"/>
        <end position="2074"/>
    </location>
</feature>
<dbReference type="GeneTree" id="ENSGT00620000088063"/>
<feature type="compositionally biased region" description="Pro residues" evidence="18">
    <location>
        <begin position="276"/>
        <end position="285"/>
    </location>
</feature>
<evidence type="ECO:0000256" key="2">
    <source>
        <dbReference type="ARBA" id="ARBA00004322"/>
    </source>
</evidence>
<dbReference type="InterPro" id="IPR009057">
    <property type="entry name" value="Homeodomain-like_sf"/>
</dbReference>
<keyword evidence="10" id="KW-0496">Mitochondrion</keyword>
<feature type="compositionally biased region" description="Basic and acidic residues" evidence="18">
    <location>
        <begin position="407"/>
        <end position="421"/>
    </location>
</feature>
<feature type="coiled-coil region" evidence="17">
    <location>
        <begin position="77"/>
        <end position="143"/>
    </location>
</feature>
<dbReference type="GO" id="GO:0016605">
    <property type="term" value="C:PML body"/>
    <property type="evidence" value="ECO:0007669"/>
    <property type="project" value="UniProtKB-SubCell"/>
</dbReference>
<dbReference type="GO" id="GO:0036337">
    <property type="term" value="P:Fas signaling pathway"/>
    <property type="evidence" value="ECO:0007669"/>
    <property type="project" value="TreeGrafter"/>
</dbReference>
<dbReference type="FunFam" id="1.10.10.60:FF:000265">
    <property type="entry name" value="CASP8-associated protein 2 isoform X1"/>
    <property type="match status" value="1"/>
</dbReference>
<dbReference type="InterPro" id="IPR039674">
    <property type="entry name" value="FLASH"/>
</dbReference>
<evidence type="ECO:0000256" key="7">
    <source>
        <dbReference type="ARBA" id="ARBA00022703"/>
    </source>
</evidence>
<feature type="compositionally biased region" description="Basic residues" evidence="18">
    <location>
        <begin position="2008"/>
        <end position="2017"/>
    </location>
</feature>